<dbReference type="OrthoDB" id="10017160at2759"/>
<sequence length="103" mass="12029">MKHRFRFKIKTGQVPVQLVLQRISCYKTTHHLEYCTYYALTDGLREGRPSTATTEDIISAMRLMIETGKRVAYQQIRTSLDIGMSQVYEILHEHLAVRKPCTR</sequence>
<organism evidence="1 2">
    <name type="scientific">Eumeta variegata</name>
    <name type="common">Bagworm moth</name>
    <name type="synonym">Eumeta japonica</name>
    <dbReference type="NCBI Taxonomy" id="151549"/>
    <lineage>
        <taxon>Eukaryota</taxon>
        <taxon>Metazoa</taxon>
        <taxon>Ecdysozoa</taxon>
        <taxon>Arthropoda</taxon>
        <taxon>Hexapoda</taxon>
        <taxon>Insecta</taxon>
        <taxon>Pterygota</taxon>
        <taxon>Neoptera</taxon>
        <taxon>Endopterygota</taxon>
        <taxon>Lepidoptera</taxon>
        <taxon>Glossata</taxon>
        <taxon>Ditrysia</taxon>
        <taxon>Tineoidea</taxon>
        <taxon>Psychidae</taxon>
        <taxon>Oiketicinae</taxon>
        <taxon>Eumeta</taxon>
    </lineage>
</organism>
<dbReference type="AlphaFoldDB" id="A0A4C1VVZ8"/>
<keyword evidence="2" id="KW-1185">Reference proteome</keyword>
<comment type="caution">
    <text evidence="1">The sequence shown here is derived from an EMBL/GenBank/DDBJ whole genome shotgun (WGS) entry which is preliminary data.</text>
</comment>
<reference evidence="1 2" key="1">
    <citation type="journal article" date="2019" name="Commun. Biol.">
        <title>The bagworm genome reveals a unique fibroin gene that provides high tensile strength.</title>
        <authorList>
            <person name="Kono N."/>
            <person name="Nakamura H."/>
            <person name="Ohtoshi R."/>
            <person name="Tomita M."/>
            <person name="Numata K."/>
            <person name="Arakawa K."/>
        </authorList>
    </citation>
    <scope>NUCLEOTIDE SEQUENCE [LARGE SCALE GENOMIC DNA]</scope>
</reference>
<accession>A0A4C1VVZ8</accession>
<evidence type="ECO:0000313" key="1">
    <source>
        <dbReference type="EMBL" id="GBP42961.1"/>
    </source>
</evidence>
<evidence type="ECO:0000313" key="2">
    <source>
        <dbReference type="Proteomes" id="UP000299102"/>
    </source>
</evidence>
<dbReference type="EMBL" id="BGZK01000427">
    <property type="protein sequence ID" value="GBP42961.1"/>
    <property type="molecule type" value="Genomic_DNA"/>
</dbReference>
<proteinExistence type="predicted"/>
<name>A0A4C1VVZ8_EUMVA</name>
<gene>
    <name evidence="1" type="ORF">EVAR_96458_1</name>
</gene>
<protein>
    <submittedName>
        <fullName evidence="1">Uncharacterized protein</fullName>
    </submittedName>
</protein>
<dbReference type="Proteomes" id="UP000299102">
    <property type="component" value="Unassembled WGS sequence"/>
</dbReference>